<feature type="signal peptide" evidence="2">
    <location>
        <begin position="1"/>
        <end position="28"/>
    </location>
</feature>
<evidence type="ECO:0008006" key="5">
    <source>
        <dbReference type="Google" id="ProtNLM"/>
    </source>
</evidence>
<protein>
    <recommendedName>
        <fullName evidence="5">ABC transporter substrate-binding protein</fullName>
    </recommendedName>
</protein>
<comment type="similarity">
    <text evidence="1">Belongs to the UPF0065 (bug) family.</text>
</comment>
<dbReference type="PANTHER" id="PTHR42928">
    <property type="entry name" value="TRICARBOXYLATE-BINDING PROTEIN"/>
    <property type="match status" value="1"/>
</dbReference>
<evidence type="ECO:0000313" key="4">
    <source>
        <dbReference type="Proteomes" id="UP000250790"/>
    </source>
</evidence>
<name>A0A315FJH3_9BURK</name>
<dbReference type="Pfam" id="PF03401">
    <property type="entry name" value="TctC"/>
    <property type="match status" value="1"/>
</dbReference>
<proteinExistence type="inferred from homology"/>
<evidence type="ECO:0000256" key="2">
    <source>
        <dbReference type="SAM" id="SignalP"/>
    </source>
</evidence>
<gene>
    <name evidence="3" type="ORF">B9Z37_09205</name>
</gene>
<evidence type="ECO:0000256" key="1">
    <source>
        <dbReference type="ARBA" id="ARBA00006987"/>
    </source>
</evidence>
<dbReference type="PANTHER" id="PTHR42928:SF5">
    <property type="entry name" value="BLR1237 PROTEIN"/>
    <property type="match status" value="1"/>
</dbReference>
<dbReference type="RefSeq" id="WP_108312725.1">
    <property type="nucleotide sequence ID" value="NZ_NESN01000003.1"/>
</dbReference>
<dbReference type="InterPro" id="IPR005064">
    <property type="entry name" value="BUG"/>
</dbReference>
<evidence type="ECO:0000313" key="3">
    <source>
        <dbReference type="EMBL" id="PUE53247.1"/>
    </source>
</evidence>
<dbReference type="SUPFAM" id="SSF53850">
    <property type="entry name" value="Periplasmic binding protein-like II"/>
    <property type="match status" value="1"/>
</dbReference>
<dbReference type="InterPro" id="IPR042100">
    <property type="entry name" value="Bug_dom1"/>
</dbReference>
<dbReference type="OrthoDB" id="8879229at2"/>
<feature type="chain" id="PRO_5016434415" description="ABC transporter substrate-binding protein" evidence="2">
    <location>
        <begin position="29"/>
        <end position="329"/>
    </location>
</feature>
<dbReference type="Proteomes" id="UP000250790">
    <property type="component" value="Unassembled WGS sequence"/>
</dbReference>
<accession>A0A315FJH3</accession>
<dbReference type="AlphaFoldDB" id="A0A315FJH3"/>
<dbReference type="PIRSF" id="PIRSF017082">
    <property type="entry name" value="YflP"/>
    <property type="match status" value="1"/>
</dbReference>
<comment type="caution">
    <text evidence="3">The sequence shown here is derived from an EMBL/GenBank/DDBJ whole genome shotgun (WGS) entry which is preliminary data.</text>
</comment>
<dbReference type="CDD" id="cd07012">
    <property type="entry name" value="PBP2_Bug_TTT"/>
    <property type="match status" value="1"/>
</dbReference>
<dbReference type="EMBL" id="NESN01000003">
    <property type="protein sequence ID" value="PUE53247.1"/>
    <property type="molecule type" value="Genomic_DNA"/>
</dbReference>
<organism evidence="3 4">
    <name type="scientific">Limnohabitans parvus II-B4</name>
    <dbReference type="NCBI Taxonomy" id="1293052"/>
    <lineage>
        <taxon>Bacteria</taxon>
        <taxon>Pseudomonadati</taxon>
        <taxon>Pseudomonadota</taxon>
        <taxon>Betaproteobacteria</taxon>
        <taxon>Burkholderiales</taxon>
        <taxon>Comamonadaceae</taxon>
        <taxon>Limnohabitans</taxon>
    </lineage>
</organism>
<dbReference type="PROSITE" id="PS51257">
    <property type="entry name" value="PROKAR_LIPOPROTEIN"/>
    <property type="match status" value="1"/>
</dbReference>
<dbReference type="Gene3D" id="3.40.190.10">
    <property type="entry name" value="Periplasmic binding protein-like II"/>
    <property type="match status" value="1"/>
</dbReference>
<dbReference type="Gene3D" id="3.40.190.150">
    <property type="entry name" value="Bordetella uptake gene, domain 1"/>
    <property type="match status" value="1"/>
</dbReference>
<keyword evidence="4" id="KW-1185">Reference proteome</keyword>
<reference evidence="3 4" key="1">
    <citation type="submission" date="2017-04" db="EMBL/GenBank/DDBJ databases">
        <title>Unexpected and diverse lifestyles within the genus Limnohabitans.</title>
        <authorList>
            <person name="Kasalicky V."/>
            <person name="Mehrshad M."/>
            <person name="Andrei S.-A."/>
            <person name="Salcher M."/>
            <person name="Kratochvilova H."/>
            <person name="Simek K."/>
            <person name="Ghai R."/>
        </authorList>
    </citation>
    <scope>NUCLEOTIDE SEQUENCE [LARGE SCALE GENOMIC DNA]</scope>
    <source>
        <strain evidence="3 4">II-B4</strain>
    </source>
</reference>
<keyword evidence="2" id="KW-0732">Signal</keyword>
<sequence>MKFFKNRRTLTGITAAVVLACLAPMAMAQTAAGPDTYKIVVPLPAGGGVDVFVRKLGEALAKNLNKSVIVDNKPGAAGQLAVQAVASGPTDGSAILYMHSGILTVQEITGRMNVLRDFKPIGKVSSSPHVLVVSAASPYTTLADLIKAMQSAPNKLNFGSGGKGSPTHLMFEQMDEKFPGGLKATHVPFKGAIEGVFAVVSGSIDFVFAPPGAVMEQMKAGKLRALATTGAVRMPQLPNIPTVAEGGIGNYQDEPWGGLVVAAATPDAQVNRLVNALKAAVAEPALVDMISKVGGKLEINPSPAAFATQIREELVVNKAMVVKLGLKAE</sequence>